<organism evidence="1 2">
    <name type="scientific">Citrus x changshan-huyou</name>
    <dbReference type="NCBI Taxonomy" id="2935761"/>
    <lineage>
        <taxon>Eukaryota</taxon>
        <taxon>Viridiplantae</taxon>
        <taxon>Streptophyta</taxon>
        <taxon>Embryophyta</taxon>
        <taxon>Tracheophyta</taxon>
        <taxon>Spermatophyta</taxon>
        <taxon>Magnoliopsida</taxon>
        <taxon>eudicotyledons</taxon>
        <taxon>Gunneridae</taxon>
        <taxon>Pentapetalae</taxon>
        <taxon>rosids</taxon>
        <taxon>malvids</taxon>
        <taxon>Sapindales</taxon>
        <taxon>Rutaceae</taxon>
        <taxon>Aurantioideae</taxon>
        <taxon>Citrus</taxon>
    </lineage>
</organism>
<dbReference type="Proteomes" id="UP001428341">
    <property type="component" value="Unassembled WGS sequence"/>
</dbReference>
<sequence length="96" mass="10506">MTCSVPSQAKDTPACYPSTVGSGRSALLCSDARRLVMPFTELLIVYGECVITKLEMSCRKYVGGQGLLLAKWKPCTKMGLDRPNPERSGLLFLTTF</sequence>
<reference evidence="1 2" key="1">
    <citation type="submission" date="2024-05" db="EMBL/GenBank/DDBJ databases">
        <title>Haplotype-resolved chromosome-level genome assembly of Huyou (Citrus changshanensis).</title>
        <authorList>
            <person name="Miao C."/>
            <person name="Chen W."/>
            <person name="Wu Y."/>
            <person name="Wang L."/>
            <person name="Zhao S."/>
            <person name="Grierson D."/>
            <person name="Xu C."/>
            <person name="Chen K."/>
        </authorList>
    </citation>
    <scope>NUCLEOTIDE SEQUENCE [LARGE SCALE GENOMIC DNA]</scope>
    <source>
        <strain evidence="1">01-14</strain>
        <tissue evidence="1">Leaf</tissue>
    </source>
</reference>
<comment type="caution">
    <text evidence="1">The sequence shown here is derived from an EMBL/GenBank/DDBJ whole genome shotgun (WGS) entry which is preliminary data.</text>
</comment>
<dbReference type="EMBL" id="JBCGBO010000007">
    <property type="protein sequence ID" value="KAK9188573.1"/>
    <property type="molecule type" value="Genomic_DNA"/>
</dbReference>
<accession>A0AAP0LWC2</accession>
<dbReference type="AlphaFoldDB" id="A0AAP0LWC2"/>
<protein>
    <submittedName>
        <fullName evidence="1">Uncharacterized protein</fullName>
    </submittedName>
</protein>
<keyword evidence="2" id="KW-1185">Reference proteome</keyword>
<evidence type="ECO:0000313" key="2">
    <source>
        <dbReference type="Proteomes" id="UP001428341"/>
    </source>
</evidence>
<name>A0AAP0LWC2_9ROSI</name>
<gene>
    <name evidence="1" type="ORF">WN944_019978</name>
</gene>
<evidence type="ECO:0000313" key="1">
    <source>
        <dbReference type="EMBL" id="KAK9188573.1"/>
    </source>
</evidence>
<proteinExistence type="predicted"/>